<name>A0A3Q0HGF7_ALLSI</name>
<dbReference type="RefSeq" id="XP_025070727.1">
    <property type="nucleotide sequence ID" value="XM_025214942.1"/>
</dbReference>
<evidence type="ECO:0000256" key="13">
    <source>
        <dbReference type="PIRSR" id="PIRSR605027-1"/>
    </source>
</evidence>
<evidence type="ECO:0000313" key="19">
    <source>
        <dbReference type="RefSeq" id="XP_025070727.1"/>
    </source>
</evidence>
<keyword evidence="7" id="KW-1133">Transmembrane helix</keyword>
<dbReference type="GO" id="GO:0046872">
    <property type="term" value="F:metal ion binding"/>
    <property type="evidence" value="ECO:0007669"/>
    <property type="project" value="UniProtKB-KW"/>
</dbReference>
<keyword evidence="9 16" id="KW-0325">Glycoprotein</keyword>
<feature type="active site" description="Proton donor/acceptor" evidence="13">
    <location>
        <position position="224"/>
    </location>
</feature>
<protein>
    <recommendedName>
        <fullName evidence="17">Galactosylgalactosylxylosylprotein 3-beta-glucuronosyltransferase</fullName>
        <ecNumber evidence="17">2.4.1.135</ecNumber>
    </recommendedName>
</protein>
<comment type="pathway">
    <text evidence="17">Protein modification; protein glycosylation.</text>
</comment>
<evidence type="ECO:0000313" key="18">
    <source>
        <dbReference type="Proteomes" id="UP000189705"/>
    </source>
</evidence>
<dbReference type="PANTHER" id="PTHR10896:SF65">
    <property type="entry name" value="GALACTOSYLGALACTOSYLXYLOSYLPROTEIN 3-BETA-GLUCURONOSYLTRANSFERASE 3"/>
    <property type="match status" value="1"/>
</dbReference>
<gene>
    <name evidence="19" type="primary">B3GAT3</name>
</gene>
<dbReference type="InParanoid" id="A0A3Q0HGF7"/>
<evidence type="ECO:0000256" key="11">
    <source>
        <dbReference type="ARBA" id="ARBA00047979"/>
    </source>
</evidence>
<dbReference type="GO" id="GO:0005975">
    <property type="term" value="P:carbohydrate metabolic process"/>
    <property type="evidence" value="ECO:0007669"/>
    <property type="project" value="TreeGrafter"/>
</dbReference>
<keyword evidence="5 14" id="KW-0479">Metal-binding</keyword>
<dbReference type="InterPro" id="IPR029044">
    <property type="entry name" value="Nucleotide-diphossugar_trans"/>
</dbReference>
<dbReference type="GO" id="GO:0015018">
    <property type="term" value="F:galactosylgalactosylxylosylprotein 3-beta-glucuronosyltransferase activity"/>
    <property type="evidence" value="ECO:0007669"/>
    <property type="project" value="UniProtKB-UniRule"/>
</dbReference>
<evidence type="ECO:0000256" key="7">
    <source>
        <dbReference type="ARBA" id="ARBA00022989"/>
    </source>
</evidence>
<keyword evidence="18" id="KW-1185">Reference proteome</keyword>
<keyword evidence="17" id="KW-0333">Golgi apparatus</keyword>
<dbReference type="STRING" id="38654.A0A3Q0HGF7"/>
<evidence type="ECO:0000256" key="15">
    <source>
        <dbReference type="PIRSR" id="PIRSR605027-4"/>
    </source>
</evidence>
<dbReference type="UniPathway" id="UPA00378"/>
<dbReference type="Proteomes" id="UP000189705">
    <property type="component" value="Unplaced"/>
</dbReference>
<feature type="site" description="Interaction with galactose moiety of substrate glycoprotein" evidence="15">
    <location>
        <position position="261"/>
    </location>
</feature>
<organism evidence="18 19">
    <name type="scientific">Alligator sinensis</name>
    <name type="common">Chinese alligator</name>
    <dbReference type="NCBI Taxonomy" id="38654"/>
    <lineage>
        <taxon>Eukaryota</taxon>
        <taxon>Metazoa</taxon>
        <taxon>Chordata</taxon>
        <taxon>Craniata</taxon>
        <taxon>Vertebrata</taxon>
        <taxon>Euteleostomi</taxon>
        <taxon>Archelosauria</taxon>
        <taxon>Archosauria</taxon>
        <taxon>Crocodylia</taxon>
        <taxon>Alligatoridae</taxon>
        <taxon>Alligatorinae</taxon>
        <taxon>Alligator</taxon>
    </lineage>
</organism>
<dbReference type="GeneID" id="102375316"/>
<evidence type="ECO:0000256" key="17">
    <source>
        <dbReference type="RuleBase" id="RU363127"/>
    </source>
</evidence>
<sequence>MTQGWRLVKDAFLSSQGLRHSSLVFPSFPGCPPKPPPSRYPSPRPCPRLVQKAELVRLSQTLLHVKGLHWIVVEDAPARTPLVSTLLAQSGLSFTHLHVETPPELQRQESDPTWLRPRGVEQRNRALQWLREHSQPSDPGVVYFADDDNTYSLRLFEEVRAGPSGGRCWGRPLVEGGRVVGFRAGWRPTRPFALDMAGFAVALPLLLATPRARFDPRAERGFLESSLLSALVSLDQLEPKANNCTKVLVRHTRTEKPKMKQEELLGPEPDIEV</sequence>
<keyword evidence="10 14" id="KW-0464">Manganese</keyword>
<evidence type="ECO:0000256" key="14">
    <source>
        <dbReference type="PIRSR" id="PIRSR605027-3"/>
    </source>
</evidence>
<comment type="subunit">
    <text evidence="12">Homodimer; disulfide-linked. Interacts with PXYLP1; the interaction increases the 2-phosphoxylose phosphatase activity of PXYLP1 during completion of linkage region formation in a B3GAT3-mediated manner.</text>
</comment>
<dbReference type="CDD" id="cd00218">
    <property type="entry name" value="GlcAT-I"/>
    <property type="match status" value="1"/>
</dbReference>
<dbReference type="Gene3D" id="3.90.550.10">
    <property type="entry name" value="Spore Coat Polysaccharide Biosynthesis Protein SpsA, Chain A"/>
    <property type="match status" value="1"/>
</dbReference>
<dbReference type="FunFam" id="3.90.550.10:FF:000044">
    <property type="entry name" value="Galactosylgalactosylxylosylprotein 3-beta-glucuronosyltransferase"/>
    <property type="match status" value="1"/>
</dbReference>
<keyword evidence="8" id="KW-0472">Membrane</keyword>
<evidence type="ECO:0000256" key="5">
    <source>
        <dbReference type="ARBA" id="ARBA00022723"/>
    </source>
</evidence>
<comment type="cofactor">
    <cofactor evidence="14 17">
        <name>Mn(2+)</name>
        <dbReference type="ChEBI" id="CHEBI:29035"/>
    </cofactor>
</comment>
<comment type="subcellular location">
    <subcellularLocation>
        <location evidence="17">Golgi apparatus membrane</location>
        <topology evidence="17">Single-pass type II membrane protein</topology>
    </subcellularLocation>
    <subcellularLocation>
        <location evidence="1">Membrane</location>
        <topology evidence="1">Single-pass type II membrane protein</topology>
    </subcellularLocation>
</comment>
<evidence type="ECO:0000256" key="1">
    <source>
        <dbReference type="ARBA" id="ARBA00004606"/>
    </source>
</evidence>
<comment type="catalytic activity">
    <reaction evidence="11 17">
        <text>3-O-(beta-D-galactosyl-(1-&gt;3)-beta-D-galactosyl-(1-&gt;4)-beta-D-xylosyl)-L-seryl-[protein] + UDP-alpha-D-glucuronate = 3-O-(beta-D-GlcA-(1-&gt;3)-beta-D-Gal-(1-&gt;3)-beta-D-Gal-(1-&gt;4)-beta-D-Xyl)-L-seryl-[protein] + UDP + H(+)</text>
        <dbReference type="Rhea" id="RHEA:24168"/>
        <dbReference type="Rhea" id="RHEA-COMP:12571"/>
        <dbReference type="Rhea" id="RHEA-COMP:12573"/>
        <dbReference type="ChEBI" id="CHEBI:15378"/>
        <dbReference type="ChEBI" id="CHEBI:58052"/>
        <dbReference type="ChEBI" id="CHEBI:58223"/>
        <dbReference type="ChEBI" id="CHEBI:132090"/>
        <dbReference type="ChEBI" id="CHEBI:132093"/>
        <dbReference type="EC" id="2.4.1.135"/>
    </reaction>
</comment>
<evidence type="ECO:0000256" key="2">
    <source>
        <dbReference type="ARBA" id="ARBA00007706"/>
    </source>
</evidence>
<evidence type="ECO:0000256" key="3">
    <source>
        <dbReference type="ARBA" id="ARBA00022679"/>
    </source>
</evidence>
<dbReference type="EC" id="2.4.1.135" evidence="17"/>
<evidence type="ECO:0000256" key="10">
    <source>
        <dbReference type="ARBA" id="ARBA00023211"/>
    </source>
</evidence>
<evidence type="ECO:0000256" key="6">
    <source>
        <dbReference type="ARBA" id="ARBA00022968"/>
    </source>
</evidence>
<keyword evidence="4" id="KW-0812">Transmembrane</keyword>
<dbReference type="AlphaFoldDB" id="A0A3Q0HGF7"/>
<evidence type="ECO:0000256" key="9">
    <source>
        <dbReference type="ARBA" id="ARBA00023180"/>
    </source>
</evidence>
<evidence type="ECO:0000256" key="16">
    <source>
        <dbReference type="PIRSR" id="PIRSR605027-6"/>
    </source>
</evidence>
<evidence type="ECO:0000256" key="4">
    <source>
        <dbReference type="ARBA" id="ARBA00022692"/>
    </source>
</evidence>
<keyword evidence="3 17" id="KW-0808">Transferase</keyword>
<keyword evidence="6 17" id="KW-0735">Signal-anchor</keyword>
<reference evidence="19" key="1">
    <citation type="submission" date="2025-08" db="UniProtKB">
        <authorList>
            <consortium name="RefSeq"/>
        </authorList>
    </citation>
    <scope>IDENTIFICATION</scope>
</reference>
<dbReference type="GO" id="GO:0000139">
    <property type="term" value="C:Golgi membrane"/>
    <property type="evidence" value="ECO:0007669"/>
    <property type="project" value="UniProtKB-SubCell"/>
</dbReference>
<evidence type="ECO:0000256" key="8">
    <source>
        <dbReference type="ARBA" id="ARBA00023136"/>
    </source>
</evidence>
<dbReference type="SUPFAM" id="SSF53448">
    <property type="entry name" value="Nucleotide-diphospho-sugar transferases"/>
    <property type="match status" value="1"/>
</dbReference>
<comment type="similarity">
    <text evidence="2 17">Belongs to the glycosyltransferase 43 family.</text>
</comment>
<dbReference type="KEGG" id="asn:102375316"/>
<proteinExistence type="inferred from homology"/>
<feature type="binding site" evidence="14">
    <location>
        <position position="148"/>
    </location>
    <ligand>
        <name>Mn(2+)</name>
        <dbReference type="ChEBI" id="CHEBI:29035"/>
    </ligand>
</feature>
<dbReference type="GO" id="GO:0050650">
    <property type="term" value="P:chondroitin sulfate proteoglycan biosynthetic process"/>
    <property type="evidence" value="ECO:0007669"/>
    <property type="project" value="TreeGrafter"/>
</dbReference>
<dbReference type="GO" id="GO:0006024">
    <property type="term" value="P:glycosaminoglycan biosynthetic process"/>
    <property type="evidence" value="ECO:0007669"/>
    <property type="project" value="UniProtKB-ARBA"/>
</dbReference>
<accession>A0A3Q0HGF7</accession>
<dbReference type="CTD" id="26229"/>
<evidence type="ECO:0000256" key="12">
    <source>
        <dbReference type="ARBA" id="ARBA00065147"/>
    </source>
</evidence>
<dbReference type="InterPro" id="IPR005027">
    <property type="entry name" value="Glyco_trans_43"/>
</dbReference>
<feature type="glycosylation site" description="N-linked (GlcNAc...) asparagine" evidence="16">
    <location>
        <position position="243"/>
    </location>
</feature>
<dbReference type="PANTHER" id="PTHR10896">
    <property type="entry name" value="GALACTOSYLGALACTOSYLXYLOSYLPROTEIN 3-BETA-GLUCURONOSYLTRANSFERASE BETA-1,3-GLUCURONYLTRANSFERASE"/>
    <property type="match status" value="1"/>
</dbReference>
<dbReference type="Pfam" id="PF03360">
    <property type="entry name" value="Glyco_transf_43"/>
    <property type="match status" value="1"/>
</dbReference>